<evidence type="ECO:0000313" key="3">
    <source>
        <dbReference type="EMBL" id="OHX41418.1"/>
    </source>
</evidence>
<dbReference type="Proteomes" id="UP000180194">
    <property type="component" value="Unassembled WGS sequence"/>
</dbReference>
<dbReference type="PIRSF" id="PIRSF002070">
    <property type="entry name" value="SSB"/>
    <property type="match status" value="1"/>
</dbReference>
<dbReference type="InterPro" id="IPR011344">
    <property type="entry name" value="ssDNA-bd"/>
</dbReference>
<keyword evidence="1 2" id="KW-0238">DNA-binding</keyword>
<organism evidence="3 4">
    <name type="scientific">Cytobacillus oceanisediminis</name>
    <dbReference type="NCBI Taxonomy" id="665099"/>
    <lineage>
        <taxon>Bacteria</taxon>
        <taxon>Bacillati</taxon>
        <taxon>Bacillota</taxon>
        <taxon>Bacilli</taxon>
        <taxon>Bacillales</taxon>
        <taxon>Bacillaceae</taxon>
        <taxon>Cytobacillus</taxon>
    </lineage>
</organism>
<keyword evidence="4" id="KW-1185">Reference proteome</keyword>
<reference evidence="3 4" key="1">
    <citation type="submission" date="2016-07" db="EMBL/GenBank/DDBJ databases">
        <title>Bacillus oceanisediminis whole genome.</title>
        <authorList>
            <person name="Pal Y."/>
            <person name="Verma A."/>
            <person name="Mual P."/>
            <person name="Srinivasan K."/>
        </authorList>
    </citation>
    <scope>NUCLEOTIDE SEQUENCE [LARGE SCALE GENOMIC DNA]</scope>
    <source>
        <strain evidence="3 4">Bhandara28</strain>
    </source>
</reference>
<dbReference type="EMBL" id="MBRJ01000059">
    <property type="protein sequence ID" value="OHX41418.1"/>
    <property type="molecule type" value="Genomic_DNA"/>
</dbReference>
<proteinExistence type="predicted"/>
<evidence type="ECO:0008006" key="5">
    <source>
        <dbReference type="Google" id="ProtNLM"/>
    </source>
</evidence>
<comment type="caution">
    <text evidence="3">The sequence shown here is derived from an EMBL/GenBank/DDBJ whole genome shotgun (WGS) entry which is preliminary data.</text>
</comment>
<protein>
    <recommendedName>
        <fullName evidence="5">Single-stranded DNA-binding protein</fullName>
    </recommendedName>
</protein>
<dbReference type="CDD" id="cd04496">
    <property type="entry name" value="SSB_OBF"/>
    <property type="match status" value="1"/>
</dbReference>
<dbReference type="Pfam" id="PF00436">
    <property type="entry name" value="SSB"/>
    <property type="match status" value="1"/>
</dbReference>
<dbReference type="PROSITE" id="PS50935">
    <property type="entry name" value="SSB"/>
    <property type="match status" value="1"/>
</dbReference>
<evidence type="ECO:0000313" key="4">
    <source>
        <dbReference type="Proteomes" id="UP000180194"/>
    </source>
</evidence>
<accession>A0ABX3CKX2</accession>
<dbReference type="RefSeq" id="WP_071159962.1">
    <property type="nucleotide sequence ID" value="NZ_MBRJ01000059.1"/>
</dbReference>
<sequence>MQSFTAVGRLTKEPNLVYSGDKARCEMVLAVEDRERNRTDFFPTVAWHQQAVNCANYLVKGQEVAIIGKWRSSNYTKNGQPMTRLEVEIESIKFLQAPKAR</sequence>
<evidence type="ECO:0000256" key="1">
    <source>
        <dbReference type="ARBA" id="ARBA00023125"/>
    </source>
</evidence>
<gene>
    <name evidence="3" type="ORF">BBV17_28915</name>
</gene>
<evidence type="ECO:0000256" key="2">
    <source>
        <dbReference type="PROSITE-ProRule" id="PRU00252"/>
    </source>
</evidence>
<name>A0ABX3CKX2_9BACI</name>
<dbReference type="SUPFAM" id="SSF50249">
    <property type="entry name" value="Nucleic acid-binding proteins"/>
    <property type="match status" value="1"/>
</dbReference>
<dbReference type="InterPro" id="IPR000424">
    <property type="entry name" value="Primosome_PriB/ssb"/>
</dbReference>
<dbReference type="InterPro" id="IPR012340">
    <property type="entry name" value="NA-bd_OB-fold"/>
</dbReference>
<dbReference type="Gene3D" id="2.40.50.140">
    <property type="entry name" value="Nucleic acid-binding proteins"/>
    <property type="match status" value="1"/>
</dbReference>